<feature type="domain" description="Endonuclease/exonuclease/phosphatase" evidence="1">
    <location>
        <begin position="49"/>
        <end position="138"/>
    </location>
</feature>
<protein>
    <recommendedName>
        <fullName evidence="1">Endonuclease/exonuclease/phosphatase domain-containing protein</fullName>
    </recommendedName>
</protein>
<dbReference type="SUPFAM" id="SSF56219">
    <property type="entry name" value="DNase I-like"/>
    <property type="match status" value="1"/>
</dbReference>
<keyword evidence="3" id="KW-1185">Reference proteome</keyword>
<comment type="caution">
    <text evidence="2">The sequence shown here is derived from an EMBL/GenBank/DDBJ whole genome shotgun (WGS) entry which is preliminary data.</text>
</comment>
<dbReference type="PANTHER" id="PTHR19446">
    <property type="entry name" value="REVERSE TRANSCRIPTASES"/>
    <property type="match status" value="1"/>
</dbReference>
<dbReference type="GO" id="GO:0071897">
    <property type="term" value="P:DNA biosynthetic process"/>
    <property type="evidence" value="ECO:0007669"/>
    <property type="project" value="UniProtKB-ARBA"/>
</dbReference>
<name>A0A9D4T0K5_RHISA</name>
<dbReference type="InterPro" id="IPR005135">
    <property type="entry name" value="Endo/exonuclease/phosphatase"/>
</dbReference>
<sequence length="477" mass="53715">MPEGFTVIAHKKDPSALVLVRRPPFDICPMCVTKFVVAAYCQATAYHFTLVSVYAPPHKPIEPVLQTLEEVVAMSRSPNIVFAGDLNAKHRAWGPRAGDDRGARVAEFASATGLVFLKDPESEPTYETAYASSWIDAICPRGGLHLAIQIGDTRNEKRKRLTRYAQSELLGALAQEPWFSRVTKSQPASSEALEYILAGFYRVFNHHLKRHLRPVKGRVGGRSWWTPDLALQRKCVNAKRRRFQRCADPTLRSFLKQDYSASLAQFRLRVKEAKRAYEAECHSACSRANISSQSYREAFGKTRPPRLLPPLEREDGTLTSTHLESAALLLRTQIAVDSTATDPLSHTVIRQLASAPYDSSAQDVPFTENEVSDVIAHMPPSSSPGPDFITPLLMKGLFRVQTRFVMFVLNAALRLGYFPHCWRTGRIIFIPKPGRPPQRTTSYRPICVNSVFGKTLERLLNGRIYYILWHNGFIHNN</sequence>
<evidence type="ECO:0000313" key="2">
    <source>
        <dbReference type="EMBL" id="KAH7963915.1"/>
    </source>
</evidence>
<dbReference type="Proteomes" id="UP000821837">
    <property type="component" value="Chromosome 3"/>
</dbReference>
<dbReference type="InterPro" id="IPR043502">
    <property type="entry name" value="DNA/RNA_pol_sf"/>
</dbReference>
<dbReference type="GO" id="GO:0003824">
    <property type="term" value="F:catalytic activity"/>
    <property type="evidence" value="ECO:0007669"/>
    <property type="project" value="InterPro"/>
</dbReference>
<organism evidence="2 3">
    <name type="scientific">Rhipicephalus sanguineus</name>
    <name type="common">Brown dog tick</name>
    <name type="synonym">Ixodes sanguineus</name>
    <dbReference type="NCBI Taxonomy" id="34632"/>
    <lineage>
        <taxon>Eukaryota</taxon>
        <taxon>Metazoa</taxon>
        <taxon>Ecdysozoa</taxon>
        <taxon>Arthropoda</taxon>
        <taxon>Chelicerata</taxon>
        <taxon>Arachnida</taxon>
        <taxon>Acari</taxon>
        <taxon>Parasitiformes</taxon>
        <taxon>Ixodida</taxon>
        <taxon>Ixodoidea</taxon>
        <taxon>Ixodidae</taxon>
        <taxon>Rhipicephalinae</taxon>
        <taxon>Rhipicephalus</taxon>
        <taxon>Rhipicephalus</taxon>
    </lineage>
</organism>
<proteinExistence type="predicted"/>
<accession>A0A9D4T0K5</accession>
<reference evidence="2" key="2">
    <citation type="submission" date="2021-09" db="EMBL/GenBank/DDBJ databases">
        <authorList>
            <person name="Jia N."/>
            <person name="Wang J."/>
            <person name="Shi W."/>
            <person name="Du L."/>
            <person name="Sun Y."/>
            <person name="Zhan W."/>
            <person name="Jiang J."/>
            <person name="Wang Q."/>
            <person name="Zhang B."/>
            <person name="Ji P."/>
            <person name="Sakyi L.B."/>
            <person name="Cui X."/>
            <person name="Yuan T."/>
            <person name="Jiang B."/>
            <person name="Yang W."/>
            <person name="Lam T.T.-Y."/>
            <person name="Chang Q."/>
            <person name="Ding S."/>
            <person name="Wang X."/>
            <person name="Zhu J."/>
            <person name="Ruan X."/>
            <person name="Zhao L."/>
            <person name="Wei J."/>
            <person name="Que T."/>
            <person name="Du C."/>
            <person name="Cheng J."/>
            <person name="Dai P."/>
            <person name="Han X."/>
            <person name="Huang E."/>
            <person name="Gao Y."/>
            <person name="Liu J."/>
            <person name="Shao H."/>
            <person name="Ye R."/>
            <person name="Li L."/>
            <person name="Wei W."/>
            <person name="Wang X."/>
            <person name="Wang C."/>
            <person name="Huo Q."/>
            <person name="Li W."/>
            <person name="Guo W."/>
            <person name="Chen H."/>
            <person name="Chen S."/>
            <person name="Zhou L."/>
            <person name="Zhou L."/>
            <person name="Ni X."/>
            <person name="Tian J."/>
            <person name="Zhou Y."/>
            <person name="Sheng Y."/>
            <person name="Liu T."/>
            <person name="Pan Y."/>
            <person name="Xia L."/>
            <person name="Li J."/>
            <person name="Zhao F."/>
            <person name="Cao W."/>
        </authorList>
    </citation>
    <scope>NUCLEOTIDE SEQUENCE</scope>
    <source>
        <strain evidence="2">Rsan-2018</strain>
        <tissue evidence="2">Larvae</tissue>
    </source>
</reference>
<evidence type="ECO:0000313" key="3">
    <source>
        <dbReference type="Proteomes" id="UP000821837"/>
    </source>
</evidence>
<gene>
    <name evidence="2" type="ORF">HPB52_023788</name>
</gene>
<reference evidence="2" key="1">
    <citation type="journal article" date="2020" name="Cell">
        <title>Large-Scale Comparative Analyses of Tick Genomes Elucidate Their Genetic Diversity and Vector Capacities.</title>
        <authorList>
            <consortium name="Tick Genome and Microbiome Consortium (TIGMIC)"/>
            <person name="Jia N."/>
            <person name="Wang J."/>
            <person name="Shi W."/>
            <person name="Du L."/>
            <person name="Sun Y."/>
            <person name="Zhan W."/>
            <person name="Jiang J.F."/>
            <person name="Wang Q."/>
            <person name="Zhang B."/>
            <person name="Ji P."/>
            <person name="Bell-Sakyi L."/>
            <person name="Cui X.M."/>
            <person name="Yuan T.T."/>
            <person name="Jiang B.G."/>
            <person name="Yang W.F."/>
            <person name="Lam T.T."/>
            <person name="Chang Q.C."/>
            <person name="Ding S.J."/>
            <person name="Wang X.J."/>
            <person name="Zhu J.G."/>
            <person name="Ruan X.D."/>
            <person name="Zhao L."/>
            <person name="Wei J.T."/>
            <person name="Ye R.Z."/>
            <person name="Que T.C."/>
            <person name="Du C.H."/>
            <person name="Zhou Y.H."/>
            <person name="Cheng J.X."/>
            <person name="Dai P.F."/>
            <person name="Guo W.B."/>
            <person name="Han X.H."/>
            <person name="Huang E.J."/>
            <person name="Li L.F."/>
            <person name="Wei W."/>
            <person name="Gao Y.C."/>
            <person name="Liu J.Z."/>
            <person name="Shao H.Z."/>
            <person name="Wang X."/>
            <person name="Wang C.C."/>
            <person name="Yang T.C."/>
            <person name="Huo Q.B."/>
            <person name="Li W."/>
            <person name="Chen H.Y."/>
            <person name="Chen S.E."/>
            <person name="Zhou L.G."/>
            <person name="Ni X.B."/>
            <person name="Tian J.H."/>
            <person name="Sheng Y."/>
            <person name="Liu T."/>
            <person name="Pan Y.S."/>
            <person name="Xia L.Y."/>
            <person name="Li J."/>
            <person name="Zhao F."/>
            <person name="Cao W.C."/>
        </authorList>
    </citation>
    <scope>NUCLEOTIDE SEQUENCE</scope>
    <source>
        <strain evidence="2">Rsan-2018</strain>
    </source>
</reference>
<dbReference type="Gene3D" id="3.60.10.10">
    <property type="entry name" value="Endonuclease/exonuclease/phosphatase"/>
    <property type="match status" value="1"/>
</dbReference>
<dbReference type="SUPFAM" id="SSF56672">
    <property type="entry name" value="DNA/RNA polymerases"/>
    <property type="match status" value="1"/>
</dbReference>
<dbReference type="Pfam" id="PF14529">
    <property type="entry name" value="Exo_endo_phos_2"/>
    <property type="match status" value="1"/>
</dbReference>
<evidence type="ECO:0000259" key="1">
    <source>
        <dbReference type="Pfam" id="PF14529"/>
    </source>
</evidence>
<dbReference type="EMBL" id="JABSTV010001249">
    <property type="protein sequence ID" value="KAH7963915.1"/>
    <property type="molecule type" value="Genomic_DNA"/>
</dbReference>
<dbReference type="InterPro" id="IPR036691">
    <property type="entry name" value="Endo/exonu/phosph_ase_sf"/>
</dbReference>
<dbReference type="AlphaFoldDB" id="A0A9D4T0K5"/>